<dbReference type="AlphaFoldDB" id="A0A316U6J3"/>
<evidence type="ECO:0000259" key="5">
    <source>
        <dbReference type="Pfam" id="PF00248"/>
    </source>
</evidence>
<proteinExistence type="predicted"/>
<dbReference type="Proteomes" id="UP000245942">
    <property type="component" value="Unassembled WGS sequence"/>
</dbReference>
<feature type="domain" description="NADP-dependent oxidoreductase" evidence="5">
    <location>
        <begin position="19"/>
        <end position="286"/>
    </location>
</feature>
<dbReference type="PIRSF" id="PIRSF000097">
    <property type="entry name" value="AKR"/>
    <property type="match status" value="1"/>
</dbReference>
<dbReference type="EMBL" id="KZ819326">
    <property type="protein sequence ID" value="PWN20866.1"/>
    <property type="molecule type" value="Genomic_DNA"/>
</dbReference>
<keyword evidence="7" id="KW-1185">Reference proteome</keyword>
<feature type="site" description="Lowers pKa of active site Tyr" evidence="4">
    <location>
        <position position="85"/>
    </location>
</feature>
<dbReference type="InterPro" id="IPR036812">
    <property type="entry name" value="NAD(P)_OxRdtase_dom_sf"/>
</dbReference>
<dbReference type="InterPro" id="IPR023210">
    <property type="entry name" value="NADP_OxRdtase_dom"/>
</dbReference>
<dbReference type="PANTHER" id="PTHR11732">
    <property type="entry name" value="ALDO/KETO REDUCTASE"/>
    <property type="match status" value="1"/>
</dbReference>
<dbReference type="PROSITE" id="PS00062">
    <property type="entry name" value="ALDOKETO_REDUCTASE_2"/>
    <property type="match status" value="1"/>
</dbReference>
<keyword evidence="1" id="KW-0560">Oxidoreductase</keyword>
<evidence type="ECO:0000313" key="7">
    <source>
        <dbReference type="Proteomes" id="UP000245942"/>
    </source>
</evidence>
<dbReference type="SUPFAM" id="SSF51430">
    <property type="entry name" value="NAD(P)-linked oxidoreductase"/>
    <property type="match status" value="1"/>
</dbReference>
<gene>
    <name evidence="6" type="ORF">BCV69DRAFT_177458</name>
</gene>
<dbReference type="STRING" id="1684307.A0A316U6J3"/>
<dbReference type="FunFam" id="3.20.20.100:FF:000002">
    <property type="entry name" value="2,5-diketo-D-gluconic acid reductase A"/>
    <property type="match status" value="1"/>
</dbReference>
<dbReference type="Gene3D" id="3.20.20.100">
    <property type="entry name" value="NADP-dependent oxidoreductase domain"/>
    <property type="match status" value="1"/>
</dbReference>
<dbReference type="PRINTS" id="PR00069">
    <property type="entry name" value="ALDKETRDTASE"/>
</dbReference>
<dbReference type="GeneID" id="37011275"/>
<dbReference type="OrthoDB" id="5945798at2759"/>
<feature type="active site" description="Proton donor" evidence="2">
    <location>
        <position position="60"/>
    </location>
</feature>
<evidence type="ECO:0000256" key="3">
    <source>
        <dbReference type="PIRSR" id="PIRSR000097-2"/>
    </source>
</evidence>
<dbReference type="InterPro" id="IPR018170">
    <property type="entry name" value="Aldo/ket_reductase_CS"/>
</dbReference>
<dbReference type="RefSeq" id="XP_025348026.1">
    <property type="nucleotide sequence ID" value="XM_025489541.1"/>
</dbReference>
<accession>A0A316U6J3</accession>
<dbReference type="Pfam" id="PF00248">
    <property type="entry name" value="Aldo_ket_red"/>
    <property type="match status" value="1"/>
</dbReference>
<evidence type="ECO:0000256" key="2">
    <source>
        <dbReference type="PIRSR" id="PIRSR000097-1"/>
    </source>
</evidence>
<protein>
    <submittedName>
        <fullName evidence="6">Aldo/keto reductase</fullName>
    </submittedName>
</protein>
<evidence type="ECO:0000256" key="1">
    <source>
        <dbReference type="ARBA" id="ARBA00023002"/>
    </source>
</evidence>
<dbReference type="GO" id="GO:0016616">
    <property type="term" value="F:oxidoreductase activity, acting on the CH-OH group of donors, NAD or NADP as acceptor"/>
    <property type="evidence" value="ECO:0007669"/>
    <property type="project" value="UniProtKB-ARBA"/>
</dbReference>
<sequence>MAAPVPHFTLNNGQKIPSVGLGCWLGQPGAVDTNGRNVKQALKDAIEEAGYRHVDTAALYQDEAEVGEVVRTSSVPREEIFVTTKLGNSSRESAEAVQAAFDDSFKKLGLGYIDAWLMHWPQGVSSKTGKAFGLEGQDGPTFGETWADMEKIYESGKVKTIGVSNFSIQNLETLLKTAKVVPAINQVEGHPFHPDDALADYCKAKGIHITYYSPLGQPLKRTDVLKDEVLAEIAKQTSSTSSQVALSWAVAKGRSVVPKSSRIERIKQNISLVELSSEQVSRIDRIHKEDPKKYTRLNIAAANGDDKTVFGLTLEQLGWDCGFLPLGFPGKGNTITSID</sequence>
<feature type="binding site" evidence="3">
    <location>
        <position position="119"/>
    </location>
    <ligand>
        <name>substrate</name>
    </ligand>
</feature>
<evidence type="ECO:0000256" key="4">
    <source>
        <dbReference type="PIRSR" id="PIRSR000097-3"/>
    </source>
</evidence>
<dbReference type="CDD" id="cd19071">
    <property type="entry name" value="AKR_AKR1-5-like"/>
    <property type="match status" value="1"/>
</dbReference>
<name>A0A316U6J3_9BASI</name>
<organism evidence="6 7">
    <name type="scientific">Pseudomicrostroma glucosiphilum</name>
    <dbReference type="NCBI Taxonomy" id="1684307"/>
    <lineage>
        <taxon>Eukaryota</taxon>
        <taxon>Fungi</taxon>
        <taxon>Dikarya</taxon>
        <taxon>Basidiomycota</taxon>
        <taxon>Ustilaginomycotina</taxon>
        <taxon>Exobasidiomycetes</taxon>
        <taxon>Microstromatales</taxon>
        <taxon>Microstromatales incertae sedis</taxon>
        <taxon>Pseudomicrostroma</taxon>
    </lineage>
</organism>
<evidence type="ECO:0000313" key="6">
    <source>
        <dbReference type="EMBL" id="PWN20866.1"/>
    </source>
</evidence>
<reference evidence="6 7" key="1">
    <citation type="journal article" date="2018" name="Mol. Biol. Evol.">
        <title>Broad Genomic Sampling Reveals a Smut Pathogenic Ancestry of the Fungal Clade Ustilaginomycotina.</title>
        <authorList>
            <person name="Kijpornyongpan T."/>
            <person name="Mondo S.J."/>
            <person name="Barry K."/>
            <person name="Sandor L."/>
            <person name="Lee J."/>
            <person name="Lipzen A."/>
            <person name="Pangilinan J."/>
            <person name="LaButti K."/>
            <person name="Hainaut M."/>
            <person name="Henrissat B."/>
            <person name="Grigoriev I.V."/>
            <person name="Spatafora J.W."/>
            <person name="Aime M.C."/>
        </authorList>
    </citation>
    <scope>NUCLEOTIDE SEQUENCE [LARGE SCALE GENOMIC DNA]</scope>
    <source>
        <strain evidence="6 7">MCA 4718</strain>
    </source>
</reference>
<dbReference type="InterPro" id="IPR020471">
    <property type="entry name" value="AKR"/>
</dbReference>
<dbReference type="PROSITE" id="PS00798">
    <property type="entry name" value="ALDOKETO_REDUCTASE_1"/>
    <property type="match status" value="1"/>
</dbReference>